<dbReference type="Proteomes" id="UP000198575">
    <property type="component" value="Unassembled WGS sequence"/>
</dbReference>
<keyword evidence="9" id="KW-0732">Signal</keyword>
<dbReference type="InterPro" id="IPR012393">
    <property type="entry name" value="Tricorn_protease"/>
</dbReference>
<reference evidence="11 12" key="1">
    <citation type="submission" date="2016-10" db="EMBL/GenBank/DDBJ databases">
        <authorList>
            <person name="de Groot N.N."/>
        </authorList>
    </citation>
    <scope>NUCLEOTIDE SEQUENCE [LARGE SCALE GENOMIC DNA]</scope>
    <source>
        <strain evidence="11 12">CGMCC 1.7659</strain>
    </source>
</reference>
<evidence type="ECO:0000256" key="2">
    <source>
        <dbReference type="ARBA" id="ARBA00008524"/>
    </source>
</evidence>
<gene>
    <name evidence="11" type="ORF">SAMN05216289_13038</name>
</gene>
<feature type="active site" description="Nucleophile" evidence="8">
    <location>
        <position position="963"/>
    </location>
</feature>
<feature type="active site" description="Charge relay system" evidence="8">
    <location>
        <position position="740"/>
    </location>
</feature>
<dbReference type="Pfam" id="PF26550">
    <property type="entry name" value="Tricorn_2nd"/>
    <property type="match status" value="1"/>
</dbReference>
<dbReference type="InterPro" id="IPR029045">
    <property type="entry name" value="ClpP/crotonase-like_dom_sf"/>
</dbReference>
<sequence>MHRFVPAVALAFGLASVAQALPAGNARLLRFPDICGDAITFVQAGDIYIVAASGGTALRLTSHAGQELYPKFSPDCRAIAFSAEYDGTRQVYVIPAGGGEPRQLTWYNDIGAQPVRGGTDYRVLDWTPDGRNVLVRANRVAADDRGGRPYLVPVDGGMETPLAVPETGGGMLSPDGRTYVYTPIDREFRSWKRYRGGRAQDVWTYDLVANTSRRLTDDPATDNQPTWVGDTIYFTSDRNYTLNLFALSPNGGEPRQVTHFTDFDVLWPSAGKDAIVFENGAAIWRFDPKTEQATEVPIRVTGDFPQTLPGWKNVVAQVESFDLGGDGDTAVFAARGELFRLRLEDKDLRNLSHTADAREIGVSLSPDSKTAVYLSDASGEYELYLQSMDGGEPKRLTRDGDIWRFAPVWSPDGRHLAYADKKQRLRIVDAGSGKTQDVDSSRHDDITEYVWSPDGQWLAYTLENDAGLTQVWLYSLQDGTRTAATEATSSAFSPAFDPQGRWLYFLSNRDFQLQFSAYEQNYLYANATRIYAVSLAADGPFFDAETGHAPKPVEDPAAKPAPRRVDADGMIGREQVLKAGAGNYRKLQARSAAVFYAAMPGGRDDGDFELRMLALDADSETTIARGLADYRLSADGKQVLVQLEGKFARLEAKADQDPAKNMLDLSRMKVLVDPPREWHQEFVDAWRILRDWFYDPGMHGGIERWNAVRARYEPLVAHVATRQDLDYLFQELVGEVQSGHVYVQQGDQPKVEPTPGGLLGADIAADASGYFRIERVFKGSSWDPRLRSPLDQPGVAADAGDYLLAVDGVDARSVKNFYQLMQDKGGQVISLRINSKPQWEGSREVRIKALVSELNLRYADWVASRRAMVDRLSGGRIGYIHVPNTAVDGNRELFRGLLAYSDKDALIIDDRYNGGGFIPDRMAEWLARKPLNYWKRRGLDPQATPMLSHDGPKAMLINGLSSSGGDALPYYFRKLGLGKLIGTRTWGGLIGISGNPSLADGGILLAATFRFLDTDGHWAVENEGVHPDIEVIDRPELIARGQDPGVEKAVEELLAELAAHPPKKIVAPPAPVDFGAPAKH</sequence>
<dbReference type="SUPFAM" id="SSF69322">
    <property type="entry name" value="Tricorn protease domain 2"/>
    <property type="match status" value="1"/>
</dbReference>
<dbReference type="RefSeq" id="WP_092409920.1">
    <property type="nucleotide sequence ID" value="NZ_FOVF01000030.1"/>
</dbReference>
<proteinExistence type="inferred from homology"/>
<evidence type="ECO:0000313" key="11">
    <source>
        <dbReference type="EMBL" id="SFN55489.1"/>
    </source>
</evidence>
<dbReference type="Gene3D" id="2.120.10.60">
    <property type="entry name" value="Tricorn protease N-terminal domain"/>
    <property type="match status" value="1"/>
</dbReference>
<dbReference type="SUPFAM" id="SSF52096">
    <property type="entry name" value="ClpP/crotonase"/>
    <property type="match status" value="1"/>
</dbReference>
<evidence type="ECO:0000256" key="1">
    <source>
        <dbReference type="ARBA" id="ARBA00004496"/>
    </source>
</evidence>
<feature type="chain" id="PRO_5011653315" description="Tricorn protease homolog" evidence="9">
    <location>
        <begin position="21"/>
        <end position="1080"/>
    </location>
</feature>
<dbReference type="InterPro" id="IPR015943">
    <property type="entry name" value="WD40/YVTN_repeat-like_dom_sf"/>
</dbReference>
<evidence type="ECO:0000256" key="3">
    <source>
        <dbReference type="ARBA" id="ARBA00022490"/>
    </source>
</evidence>
<comment type="similarity">
    <text evidence="2 7">Belongs to the peptidase S41B family.</text>
</comment>
<dbReference type="AlphaFoldDB" id="A0A1I4ZZL8"/>
<evidence type="ECO:0000256" key="4">
    <source>
        <dbReference type="ARBA" id="ARBA00022670"/>
    </source>
</evidence>
<dbReference type="PANTHER" id="PTHR43253">
    <property type="entry name" value="TRICORN PROTEASE HOMOLOG 2-RELATED"/>
    <property type="match status" value="1"/>
</dbReference>
<dbReference type="InterPro" id="IPR005151">
    <property type="entry name" value="Tail-specific_protease"/>
</dbReference>
<evidence type="ECO:0000256" key="5">
    <source>
        <dbReference type="ARBA" id="ARBA00022801"/>
    </source>
</evidence>
<dbReference type="EMBL" id="FOVF01000030">
    <property type="protein sequence ID" value="SFN55489.1"/>
    <property type="molecule type" value="Genomic_DNA"/>
</dbReference>
<dbReference type="SMART" id="SM00245">
    <property type="entry name" value="TSPc"/>
    <property type="match status" value="1"/>
</dbReference>
<dbReference type="GO" id="GO:0005737">
    <property type="term" value="C:cytoplasm"/>
    <property type="evidence" value="ECO:0007669"/>
    <property type="project" value="UniProtKB-SubCell"/>
</dbReference>
<dbReference type="InterPro" id="IPR028204">
    <property type="entry name" value="Tricorn_C1"/>
</dbReference>
<organism evidence="11 12">
    <name type="scientific">Dokdonella immobilis</name>
    <dbReference type="NCBI Taxonomy" id="578942"/>
    <lineage>
        <taxon>Bacteria</taxon>
        <taxon>Pseudomonadati</taxon>
        <taxon>Pseudomonadota</taxon>
        <taxon>Gammaproteobacteria</taxon>
        <taxon>Lysobacterales</taxon>
        <taxon>Rhodanobacteraceae</taxon>
        <taxon>Dokdonella</taxon>
    </lineage>
</organism>
<dbReference type="OrthoDB" id="9758793at2"/>
<keyword evidence="5 7" id="KW-0378">Hydrolase</keyword>
<evidence type="ECO:0000256" key="7">
    <source>
        <dbReference type="PIRNR" id="PIRNR036421"/>
    </source>
</evidence>
<keyword evidence="12" id="KW-1185">Reference proteome</keyword>
<feature type="active site" description="Charge relay system" evidence="8">
    <location>
        <position position="1021"/>
    </location>
</feature>
<dbReference type="Gene3D" id="3.90.226.10">
    <property type="entry name" value="2-enoyl-CoA Hydratase, Chain A, domain 1"/>
    <property type="match status" value="1"/>
</dbReference>
<evidence type="ECO:0000256" key="9">
    <source>
        <dbReference type="SAM" id="SignalP"/>
    </source>
</evidence>
<dbReference type="InterPro" id="IPR036034">
    <property type="entry name" value="PDZ_sf"/>
</dbReference>
<evidence type="ECO:0000313" key="12">
    <source>
        <dbReference type="Proteomes" id="UP000198575"/>
    </source>
</evidence>
<dbReference type="Pfam" id="PF26549">
    <property type="entry name" value="Tricorn_N"/>
    <property type="match status" value="1"/>
</dbReference>
<dbReference type="Pfam" id="PF03572">
    <property type="entry name" value="Peptidase_S41"/>
    <property type="match status" value="1"/>
</dbReference>
<dbReference type="SUPFAM" id="SSF50156">
    <property type="entry name" value="PDZ domain-like"/>
    <property type="match status" value="1"/>
</dbReference>
<evidence type="ECO:0000256" key="8">
    <source>
        <dbReference type="PIRSR" id="PIRSR036421-1"/>
    </source>
</evidence>
<name>A0A1I4ZZL8_9GAMM</name>
<comment type="subcellular location">
    <subcellularLocation>
        <location evidence="1 7">Cytoplasm</location>
    </subcellularLocation>
</comment>
<dbReference type="PANTHER" id="PTHR43253:SF1">
    <property type="entry name" value="TRICORN PROTEASE HOMOLOG 2-RELATED"/>
    <property type="match status" value="1"/>
</dbReference>
<keyword evidence="3 7" id="KW-0963">Cytoplasm</keyword>
<dbReference type="Gene3D" id="2.30.42.10">
    <property type="match status" value="1"/>
</dbReference>
<keyword evidence="4 7" id="KW-0645">Protease</keyword>
<dbReference type="InterPro" id="IPR029414">
    <property type="entry name" value="Tricorn_PDZ"/>
</dbReference>
<dbReference type="Pfam" id="PF14685">
    <property type="entry name" value="PDZ_Tricorn"/>
    <property type="match status" value="1"/>
</dbReference>
<dbReference type="EC" id="3.4.21.-" evidence="7"/>
<dbReference type="PIRSF" id="PIRSF036421">
    <property type="entry name" value="Tricorn_protease"/>
    <property type="match status" value="1"/>
</dbReference>
<dbReference type="GO" id="GO:0006508">
    <property type="term" value="P:proteolysis"/>
    <property type="evidence" value="ECO:0007669"/>
    <property type="project" value="UniProtKB-UniRule"/>
</dbReference>
<dbReference type="SUPFAM" id="SSF69304">
    <property type="entry name" value="Tricorn protease N-terminal domain"/>
    <property type="match status" value="1"/>
</dbReference>
<dbReference type="GO" id="GO:0008236">
    <property type="term" value="F:serine-type peptidase activity"/>
    <property type="evidence" value="ECO:0007669"/>
    <property type="project" value="UniProtKB-UniRule"/>
</dbReference>
<dbReference type="Gene3D" id="2.130.10.10">
    <property type="entry name" value="YVTN repeat-like/Quinoprotein amine dehydrogenase"/>
    <property type="match status" value="1"/>
</dbReference>
<evidence type="ECO:0000256" key="6">
    <source>
        <dbReference type="ARBA" id="ARBA00022825"/>
    </source>
</evidence>
<dbReference type="Gene3D" id="3.30.750.44">
    <property type="match status" value="1"/>
</dbReference>
<comment type="function">
    <text evidence="7">Degrades oligopeptides.</text>
</comment>
<dbReference type="Pfam" id="PF14684">
    <property type="entry name" value="Tricorn_C1"/>
    <property type="match status" value="1"/>
</dbReference>
<protein>
    <recommendedName>
        <fullName evidence="7">Tricorn protease homolog</fullName>
        <ecNumber evidence="7">3.4.21.-</ecNumber>
    </recommendedName>
</protein>
<evidence type="ECO:0000259" key="10">
    <source>
        <dbReference type="SMART" id="SM00245"/>
    </source>
</evidence>
<feature type="signal peptide" evidence="9">
    <location>
        <begin position="1"/>
        <end position="20"/>
    </location>
</feature>
<keyword evidence="6 7" id="KW-0720">Serine protease</keyword>
<dbReference type="CDD" id="cd07562">
    <property type="entry name" value="Peptidase_S41_TRI"/>
    <property type="match status" value="1"/>
</dbReference>
<dbReference type="STRING" id="578942.SAMN05216289_13038"/>
<accession>A0A1I4ZZL8</accession>
<feature type="domain" description="Tail specific protease" evidence="10">
    <location>
        <begin position="842"/>
        <end position="1032"/>
    </location>
</feature>